<comment type="caution">
    <text evidence="3">The sequence shown here is derived from an EMBL/GenBank/DDBJ whole genome shotgun (WGS) entry which is preliminary data.</text>
</comment>
<name>A0A444VRX8_9FLAO</name>
<evidence type="ECO:0000259" key="2">
    <source>
        <dbReference type="Pfam" id="PF07853"/>
    </source>
</evidence>
<reference evidence="3 4" key="1">
    <citation type="submission" date="2014-04" db="EMBL/GenBank/DDBJ databases">
        <title>Whole genome of Muricauda olearia.</title>
        <authorList>
            <person name="Zhang X.-H."/>
            <person name="Tang K."/>
        </authorList>
    </citation>
    <scope>NUCLEOTIDE SEQUENCE [LARGE SCALE GENOMIC DNA]</scope>
    <source>
        <strain evidence="3 4">Th120</strain>
    </source>
</reference>
<evidence type="ECO:0000313" key="4">
    <source>
        <dbReference type="Proteomes" id="UP000290261"/>
    </source>
</evidence>
<keyword evidence="1" id="KW-0812">Transmembrane</keyword>
<feature type="transmembrane region" description="Helical" evidence="1">
    <location>
        <begin position="21"/>
        <end position="41"/>
    </location>
</feature>
<keyword evidence="1" id="KW-1133">Transmembrane helix</keyword>
<dbReference type="Proteomes" id="UP000290261">
    <property type="component" value="Unassembled WGS sequence"/>
</dbReference>
<feature type="transmembrane region" description="Helical" evidence="1">
    <location>
        <begin position="145"/>
        <end position="164"/>
    </location>
</feature>
<feature type="transmembrane region" description="Helical" evidence="1">
    <location>
        <begin position="106"/>
        <end position="133"/>
    </location>
</feature>
<sequence length="174" mass="19939">MSLFTKNPRVDIKASHIDQKLHRAGWMVVAFNTVLVLAVYMDLPETIPTHFNFQGEVDGYGHKSTLWVIPILSAVLHLFMGLVVMKLKPWLMNYPVKVTEENAPKLYPLALRMLAVMNFCFVIGFLITTGIILLKLKGWVDTLEVKLLIALWVFNGFLPLYYAYRMVVVARKEV</sequence>
<protein>
    <recommendedName>
        <fullName evidence="2">DUF1648 domain-containing protein</fullName>
    </recommendedName>
</protein>
<organism evidence="3 4">
    <name type="scientific">Flagellimonas olearia</name>
    <dbReference type="NCBI Taxonomy" id="552546"/>
    <lineage>
        <taxon>Bacteria</taxon>
        <taxon>Pseudomonadati</taxon>
        <taxon>Bacteroidota</taxon>
        <taxon>Flavobacteriia</taxon>
        <taxon>Flavobacteriales</taxon>
        <taxon>Flavobacteriaceae</taxon>
        <taxon>Flagellimonas</taxon>
    </lineage>
</organism>
<feature type="domain" description="DUF1648" evidence="2">
    <location>
        <begin position="28"/>
        <end position="72"/>
    </location>
</feature>
<keyword evidence="4" id="KW-1185">Reference proteome</keyword>
<dbReference type="AlphaFoldDB" id="A0A444VRX8"/>
<gene>
    <name evidence="3" type="ORF">DN53_05010</name>
</gene>
<evidence type="ECO:0000313" key="3">
    <source>
        <dbReference type="EMBL" id="RYC53567.1"/>
    </source>
</evidence>
<proteinExistence type="predicted"/>
<feature type="transmembrane region" description="Helical" evidence="1">
    <location>
        <begin position="66"/>
        <end position="85"/>
    </location>
</feature>
<dbReference type="Pfam" id="PF07853">
    <property type="entry name" value="DUF1648"/>
    <property type="match status" value="1"/>
</dbReference>
<keyword evidence="1" id="KW-0472">Membrane</keyword>
<accession>A0A444VRX8</accession>
<dbReference type="InterPro" id="IPR012867">
    <property type="entry name" value="DUF1648"/>
</dbReference>
<dbReference type="RefSeq" id="WP_129653224.1">
    <property type="nucleotide sequence ID" value="NZ_ML142907.1"/>
</dbReference>
<dbReference type="EMBL" id="JJMP01000001">
    <property type="protein sequence ID" value="RYC53567.1"/>
    <property type="molecule type" value="Genomic_DNA"/>
</dbReference>
<evidence type="ECO:0000256" key="1">
    <source>
        <dbReference type="SAM" id="Phobius"/>
    </source>
</evidence>